<organism evidence="1 2">
    <name type="scientific">Tritrichomonas musculus</name>
    <dbReference type="NCBI Taxonomy" id="1915356"/>
    <lineage>
        <taxon>Eukaryota</taxon>
        <taxon>Metamonada</taxon>
        <taxon>Parabasalia</taxon>
        <taxon>Tritrichomonadida</taxon>
        <taxon>Tritrichomonadidae</taxon>
        <taxon>Tritrichomonas</taxon>
    </lineage>
</organism>
<evidence type="ECO:0000313" key="1">
    <source>
        <dbReference type="EMBL" id="KAK8835320.1"/>
    </source>
</evidence>
<evidence type="ECO:0000313" key="2">
    <source>
        <dbReference type="Proteomes" id="UP001470230"/>
    </source>
</evidence>
<keyword evidence="2" id="KW-1185">Reference proteome</keyword>
<comment type="caution">
    <text evidence="1">The sequence shown here is derived from an EMBL/GenBank/DDBJ whole genome shotgun (WGS) entry which is preliminary data.</text>
</comment>
<dbReference type="EMBL" id="JAPFFF010000184">
    <property type="protein sequence ID" value="KAK8835320.1"/>
    <property type="molecule type" value="Genomic_DNA"/>
</dbReference>
<accession>A0ABR2GMZ6</accession>
<reference evidence="1 2" key="1">
    <citation type="submission" date="2024-04" db="EMBL/GenBank/DDBJ databases">
        <title>Tritrichomonas musculus Genome.</title>
        <authorList>
            <person name="Alves-Ferreira E."/>
            <person name="Grigg M."/>
            <person name="Lorenzi H."/>
            <person name="Galac M."/>
        </authorList>
    </citation>
    <scope>NUCLEOTIDE SEQUENCE [LARGE SCALE GENOMIC DNA]</scope>
    <source>
        <strain evidence="1 2">EAF2021</strain>
    </source>
</reference>
<gene>
    <name evidence="1" type="ORF">M9Y10_013525</name>
</gene>
<sequence>MAEKKYKLRKLVGKDIFKISKLLHKIGFRRLQEIFENDKLRDAINAVFTGDTSDMSHLGSVVSSFACVVVESLGDIEEELPELLESVSNLSREEVDNLPIEDWGEMIKDLITKDQFAVFFKRIFPSFVKKEIQGKTT</sequence>
<protein>
    <submittedName>
        <fullName evidence="1">Uncharacterized protein</fullName>
    </submittedName>
</protein>
<dbReference type="Proteomes" id="UP001470230">
    <property type="component" value="Unassembled WGS sequence"/>
</dbReference>
<name>A0ABR2GMZ6_9EUKA</name>
<proteinExistence type="predicted"/>